<dbReference type="PROSITE" id="PS51184">
    <property type="entry name" value="JMJC"/>
    <property type="match status" value="1"/>
</dbReference>
<dbReference type="Pfam" id="PF13621">
    <property type="entry name" value="Cupin_8"/>
    <property type="match status" value="2"/>
</dbReference>
<organism evidence="4">
    <name type="scientific">Aureococcus anophagefferens</name>
    <name type="common">Harmful bloom alga</name>
    <dbReference type="NCBI Taxonomy" id="44056"/>
    <lineage>
        <taxon>Eukaryota</taxon>
        <taxon>Sar</taxon>
        <taxon>Stramenopiles</taxon>
        <taxon>Ochrophyta</taxon>
        <taxon>Pelagophyceae</taxon>
        <taxon>Pelagomonadales</taxon>
        <taxon>Pelagomonadaceae</taxon>
        <taxon>Aureococcus</taxon>
    </lineage>
</organism>
<dbReference type="OrthoDB" id="203487at2759"/>
<sequence length="325" mass="34562">MAASSQASSIDAKLAAALRADVASNPYVTTDPYHEVSSLALVAIDAYEAGDLETCLGLAERTCATCRALLHAVAAWDALTYWDAVPDGVQAAYAAGALLAGRTGGAGWREHADVALVCASSDRGASADRMARRRRLAACFAPPRPPPRKRPRRGDEVARDDRVGRVDATGDGRLTRVVPFGAVADAAERGGGDAPYLAQHRLLDQIPELRAYVADVLDLAPRRRVASVWVGPAGTVSAAHHDPADNLFVQFAGAKKWDLWAPSDDAPARPADETVALEPGAALFVPRGWWHEVTALDPAVSLSLWFDDDLPDGAELARFTADRSR</sequence>
<keyword evidence="4" id="KW-1185">Reference proteome</keyword>
<evidence type="ECO:0000259" key="2">
    <source>
        <dbReference type="PROSITE" id="PS51184"/>
    </source>
</evidence>
<feature type="domain" description="JmjC" evidence="2">
    <location>
        <begin position="195"/>
        <end position="321"/>
    </location>
</feature>
<dbReference type="GeneID" id="20227946"/>
<dbReference type="Gene3D" id="2.60.120.650">
    <property type="entry name" value="Cupin"/>
    <property type="match status" value="1"/>
</dbReference>
<evidence type="ECO:0000256" key="1">
    <source>
        <dbReference type="SAM" id="MobiDB-lite"/>
    </source>
</evidence>
<dbReference type="RefSeq" id="XP_009034009.1">
    <property type="nucleotide sequence ID" value="XM_009035761.1"/>
</dbReference>
<proteinExistence type="predicted"/>
<dbReference type="PANTHER" id="PTHR12461">
    <property type="entry name" value="HYPOXIA-INDUCIBLE FACTOR 1 ALPHA INHIBITOR-RELATED"/>
    <property type="match status" value="1"/>
</dbReference>
<dbReference type="KEGG" id="aaf:AURANDRAFT_70839"/>
<dbReference type="InterPro" id="IPR041667">
    <property type="entry name" value="Cupin_8"/>
</dbReference>
<dbReference type="InParanoid" id="F0Y0X4"/>
<dbReference type="AlphaFoldDB" id="F0Y0X4"/>
<feature type="compositionally biased region" description="Basic and acidic residues" evidence="1">
    <location>
        <begin position="153"/>
        <end position="167"/>
    </location>
</feature>
<evidence type="ECO:0000313" key="4">
    <source>
        <dbReference type="Proteomes" id="UP000002729"/>
    </source>
</evidence>
<dbReference type="SMART" id="SM00558">
    <property type="entry name" value="JmjC"/>
    <property type="match status" value="1"/>
</dbReference>
<accession>F0Y0X4</accession>
<dbReference type="CDD" id="cd02208">
    <property type="entry name" value="cupin_RmlC-like"/>
    <property type="match status" value="1"/>
</dbReference>
<dbReference type="eggNOG" id="KOG2132">
    <property type="taxonomic scope" value="Eukaryota"/>
</dbReference>
<feature type="non-terminal residue" evidence="3">
    <location>
        <position position="1"/>
    </location>
</feature>
<dbReference type="InterPro" id="IPR003347">
    <property type="entry name" value="JmjC_dom"/>
</dbReference>
<evidence type="ECO:0000313" key="3">
    <source>
        <dbReference type="EMBL" id="EGB11665.1"/>
    </source>
</evidence>
<dbReference type="SUPFAM" id="SSF51197">
    <property type="entry name" value="Clavaminate synthase-like"/>
    <property type="match status" value="1"/>
</dbReference>
<dbReference type="PANTHER" id="PTHR12461:SF105">
    <property type="entry name" value="HYPOXIA-INDUCIBLE FACTOR 1-ALPHA INHIBITOR"/>
    <property type="match status" value="1"/>
</dbReference>
<dbReference type="EMBL" id="GL833122">
    <property type="protein sequence ID" value="EGB11665.1"/>
    <property type="molecule type" value="Genomic_DNA"/>
</dbReference>
<name>F0Y0X4_AURAN</name>
<dbReference type="Proteomes" id="UP000002729">
    <property type="component" value="Unassembled WGS sequence"/>
</dbReference>
<reference evidence="3 4" key="1">
    <citation type="journal article" date="2011" name="Proc. Natl. Acad. Sci. U.S.A.">
        <title>Niche of harmful alga Aureococcus anophagefferens revealed through ecogenomics.</title>
        <authorList>
            <person name="Gobler C.J."/>
            <person name="Berry D.L."/>
            <person name="Dyhrman S.T."/>
            <person name="Wilhelm S.W."/>
            <person name="Salamov A."/>
            <person name="Lobanov A.V."/>
            <person name="Zhang Y."/>
            <person name="Collier J.L."/>
            <person name="Wurch L.L."/>
            <person name="Kustka A.B."/>
            <person name="Dill B.D."/>
            <person name="Shah M."/>
            <person name="VerBerkmoes N.C."/>
            <person name="Kuo A."/>
            <person name="Terry A."/>
            <person name="Pangilinan J."/>
            <person name="Lindquist E.A."/>
            <person name="Lucas S."/>
            <person name="Paulsen I.T."/>
            <person name="Hattenrath-Lehmann T.K."/>
            <person name="Talmage S.C."/>
            <person name="Walker E.A."/>
            <person name="Koch F."/>
            <person name="Burson A.M."/>
            <person name="Marcoval M.A."/>
            <person name="Tang Y.Z."/>
            <person name="Lecleir G.R."/>
            <person name="Coyne K.J."/>
            <person name="Berg G.M."/>
            <person name="Bertrand E.M."/>
            <person name="Saito M.A."/>
            <person name="Gladyshev V.N."/>
            <person name="Grigoriev I.V."/>
        </authorList>
    </citation>
    <scope>NUCLEOTIDE SEQUENCE [LARGE SCALE GENOMIC DNA]</scope>
    <source>
        <strain evidence="4">CCMP 1984</strain>
    </source>
</reference>
<gene>
    <name evidence="3" type="ORF">AURANDRAFT_70839</name>
</gene>
<protein>
    <submittedName>
        <fullName evidence="3">Expressed protein</fullName>
    </submittedName>
</protein>
<feature type="region of interest" description="Disordered" evidence="1">
    <location>
        <begin position="140"/>
        <end position="167"/>
    </location>
</feature>